<evidence type="ECO:0000256" key="1">
    <source>
        <dbReference type="SAM" id="MobiDB-lite"/>
    </source>
</evidence>
<dbReference type="Proteomes" id="UP001420932">
    <property type="component" value="Unassembled WGS sequence"/>
</dbReference>
<keyword evidence="3" id="KW-1185">Reference proteome</keyword>
<evidence type="ECO:0000313" key="3">
    <source>
        <dbReference type="Proteomes" id="UP001420932"/>
    </source>
</evidence>
<comment type="caution">
    <text evidence="2">The sequence shown here is derived from an EMBL/GenBank/DDBJ whole genome shotgun (WGS) entry which is preliminary data.</text>
</comment>
<feature type="region of interest" description="Disordered" evidence="1">
    <location>
        <begin position="59"/>
        <end position="155"/>
    </location>
</feature>
<protein>
    <submittedName>
        <fullName evidence="2">Uncharacterized protein</fullName>
    </submittedName>
</protein>
<reference evidence="2 3" key="1">
    <citation type="submission" date="2024-01" db="EMBL/GenBank/DDBJ databases">
        <title>Genome assemblies of Stephania.</title>
        <authorList>
            <person name="Yang L."/>
        </authorList>
    </citation>
    <scope>NUCLEOTIDE SEQUENCE [LARGE SCALE GENOMIC DNA]</scope>
    <source>
        <strain evidence="2">YNDBR</strain>
        <tissue evidence="2">Leaf</tissue>
    </source>
</reference>
<proteinExistence type="predicted"/>
<dbReference type="EMBL" id="JBBNAF010000003">
    <property type="protein sequence ID" value="KAK9159876.1"/>
    <property type="molecule type" value="Genomic_DNA"/>
</dbReference>
<accession>A0AAP0KW97</accession>
<dbReference type="AlphaFoldDB" id="A0AAP0KW97"/>
<organism evidence="2 3">
    <name type="scientific">Stephania yunnanensis</name>
    <dbReference type="NCBI Taxonomy" id="152371"/>
    <lineage>
        <taxon>Eukaryota</taxon>
        <taxon>Viridiplantae</taxon>
        <taxon>Streptophyta</taxon>
        <taxon>Embryophyta</taxon>
        <taxon>Tracheophyta</taxon>
        <taxon>Spermatophyta</taxon>
        <taxon>Magnoliopsida</taxon>
        <taxon>Ranunculales</taxon>
        <taxon>Menispermaceae</taxon>
        <taxon>Menispermoideae</taxon>
        <taxon>Cissampelideae</taxon>
        <taxon>Stephania</taxon>
    </lineage>
</organism>
<name>A0AAP0KW97_9MAGN</name>
<sequence length="639" mass="71358">MHSNGFIRIRGSDGTDGSVVQCITLTARAGRRIRTARPGAEVDGEADRLGAAAIHSTSARMATRGGGTLPRSPEASRGKLLRGRVRGRGAGEGLAAFGSGTRRPSSLGDRGGLDSGSRRLGTRQQLKRRPGVLCERRHGGDEQISSGDGGEGSTAANEIERRQWCVATAERRRLVYRWRVANERSGSRVVVVGCAKPSLFLLVASALPSDFSQWLNIYNHIYELTKFYGKLLCRRCSRVDTLPLVLYPLEIIGQLLCVIVHLLILLCRTPYLSWVTLKLMCTKVTESGEGALFNFCDEPKNGFEVESLVKECKDLISRFVWELDGWAFKKGVKEMRRLMIMNTSKPPIHLIQLLRKTPPSPVSLATSLQNRRLQSSEDYRICPFSILVLAKIITLSIPSTMSQCIYDSFEEFLVAVRYVDKKDGSDYKLFKDTHDFEVVWGDLYFGFLGKKLRHEEDFPSQMQLDQALQIIRDVKRESRNAGHISVREGIYMISEFIENKAYASIKDLYLYMEQLFVDMIRELQVQLADIMLKEIVESSCEDLEDKVKEALKVVCKFEQLRDLDALSFLVGTTITTTNSETDYYVSTASDANIQGIPDTQNSISMLVQGTSSNCGSKLGVLVEGDQESNVVSDKIIQIG</sequence>
<evidence type="ECO:0000313" key="2">
    <source>
        <dbReference type="EMBL" id="KAK9159876.1"/>
    </source>
</evidence>
<gene>
    <name evidence="2" type="ORF">Syun_006217</name>
</gene>